<keyword evidence="2" id="KW-0479">Metal-binding</keyword>
<evidence type="ECO:0000256" key="5">
    <source>
        <dbReference type="ARBA" id="ARBA00023242"/>
    </source>
</evidence>
<dbReference type="PANTHER" id="PTHR47287:SF15">
    <property type="entry name" value="ZINC FINGER PROTEIN 3-LIKE"/>
    <property type="match status" value="1"/>
</dbReference>
<name>A0A2Z6NKR2_TRISU</name>
<keyword evidence="10" id="KW-1185">Reference proteome</keyword>
<dbReference type="EMBL" id="DF973631">
    <property type="protein sequence ID" value="GAU36465.1"/>
    <property type="molecule type" value="Genomic_DNA"/>
</dbReference>
<evidence type="ECO:0000256" key="6">
    <source>
        <dbReference type="PROSITE-ProRule" id="PRU00042"/>
    </source>
</evidence>
<dbReference type="PROSITE" id="PS00028">
    <property type="entry name" value="ZINC_FINGER_C2H2_1"/>
    <property type="match status" value="1"/>
</dbReference>
<evidence type="ECO:0000256" key="1">
    <source>
        <dbReference type="ARBA" id="ARBA00004123"/>
    </source>
</evidence>
<evidence type="ECO:0000256" key="2">
    <source>
        <dbReference type="ARBA" id="ARBA00022723"/>
    </source>
</evidence>
<dbReference type="PROSITE" id="PS50157">
    <property type="entry name" value="ZINC_FINGER_C2H2_2"/>
    <property type="match status" value="1"/>
</dbReference>
<feature type="domain" description="C2H2-type" evidence="8">
    <location>
        <begin position="69"/>
        <end position="96"/>
    </location>
</feature>
<feature type="region of interest" description="Disordered" evidence="7">
    <location>
        <begin position="1"/>
        <end position="43"/>
    </location>
</feature>
<evidence type="ECO:0000313" key="9">
    <source>
        <dbReference type="EMBL" id="GAU36465.1"/>
    </source>
</evidence>
<dbReference type="GO" id="GO:0005634">
    <property type="term" value="C:nucleus"/>
    <property type="evidence" value="ECO:0007669"/>
    <property type="project" value="UniProtKB-SubCell"/>
</dbReference>
<dbReference type="Gene3D" id="3.30.160.60">
    <property type="entry name" value="Classic Zinc Finger"/>
    <property type="match status" value="1"/>
</dbReference>
<proteinExistence type="predicted"/>
<evidence type="ECO:0000256" key="4">
    <source>
        <dbReference type="ARBA" id="ARBA00022833"/>
    </source>
</evidence>
<gene>
    <name evidence="9" type="ORF">TSUD_166310</name>
</gene>
<dbReference type="InterPro" id="IPR036236">
    <property type="entry name" value="Znf_C2H2_sf"/>
</dbReference>
<evidence type="ECO:0000313" key="10">
    <source>
        <dbReference type="Proteomes" id="UP000242715"/>
    </source>
</evidence>
<reference evidence="10" key="1">
    <citation type="journal article" date="2017" name="Front. Plant Sci.">
        <title>Climate Clever Clovers: New Paradigm to Reduce the Environmental Footprint of Ruminants by Breeding Low Methanogenic Forages Utilizing Haplotype Variation.</title>
        <authorList>
            <person name="Kaur P."/>
            <person name="Appels R."/>
            <person name="Bayer P.E."/>
            <person name="Keeble-Gagnere G."/>
            <person name="Wang J."/>
            <person name="Hirakawa H."/>
            <person name="Shirasawa K."/>
            <person name="Vercoe P."/>
            <person name="Stefanova K."/>
            <person name="Durmic Z."/>
            <person name="Nichols P."/>
            <person name="Revell C."/>
            <person name="Isobe S.N."/>
            <person name="Edwards D."/>
            <person name="Erskine W."/>
        </authorList>
    </citation>
    <scope>NUCLEOTIDE SEQUENCE [LARGE SCALE GENOMIC DNA]</scope>
    <source>
        <strain evidence="10">cv. Daliak</strain>
    </source>
</reference>
<organism evidence="9 10">
    <name type="scientific">Trifolium subterraneum</name>
    <name type="common">Subterranean clover</name>
    <dbReference type="NCBI Taxonomy" id="3900"/>
    <lineage>
        <taxon>Eukaryota</taxon>
        <taxon>Viridiplantae</taxon>
        <taxon>Streptophyta</taxon>
        <taxon>Embryophyta</taxon>
        <taxon>Tracheophyta</taxon>
        <taxon>Spermatophyta</taxon>
        <taxon>Magnoliopsida</taxon>
        <taxon>eudicotyledons</taxon>
        <taxon>Gunneridae</taxon>
        <taxon>Pentapetalae</taxon>
        <taxon>rosids</taxon>
        <taxon>fabids</taxon>
        <taxon>Fabales</taxon>
        <taxon>Fabaceae</taxon>
        <taxon>Papilionoideae</taxon>
        <taxon>50 kb inversion clade</taxon>
        <taxon>NPAAA clade</taxon>
        <taxon>Hologalegina</taxon>
        <taxon>IRL clade</taxon>
        <taxon>Trifolieae</taxon>
        <taxon>Trifolium</taxon>
    </lineage>
</organism>
<dbReference type="PANTHER" id="PTHR47287">
    <property type="entry name" value="C2H2 AND C2HC ZINC FINGERS SUPERFAMILY PROTEIN"/>
    <property type="match status" value="1"/>
</dbReference>
<feature type="region of interest" description="Disordered" evidence="7">
    <location>
        <begin position="164"/>
        <end position="195"/>
    </location>
</feature>
<keyword evidence="3 6" id="KW-0863">Zinc-finger</keyword>
<dbReference type="InterPro" id="IPR044246">
    <property type="entry name" value="ZFP3-like"/>
</dbReference>
<evidence type="ECO:0000256" key="7">
    <source>
        <dbReference type="SAM" id="MobiDB-lite"/>
    </source>
</evidence>
<evidence type="ECO:0000259" key="8">
    <source>
        <dbReference type="PROSITE" id="PS50157"/>
    </source>
</evidence>
<keyword evidence="4" id="KW-0862">Zinc</keyword>
<feature type="compositionally biased region" description="Basic and acidic residues" evidence="7">
    <location>
        <begin position="177"/>
        <end position="195"/>
    </location>
</feature>
<comment type="subcellular location">
    <subcellularLocation>
        <location evidence="1">Nucleus</location>
    </subcellularLocation>
</comment>
<sequence>MCNTRRDPNNENKRKAIALVEPDVETKNSKSPNNGDVGEAESTNSSKEISPFLLFGFIVDPNKRIKHAYSCNFCSRKFINPQALGGHQNCHRVEKRLKESAEGMNKYWINYSNGTQRVVSQNTIIPYHGRYGYQYNGYENMIQLAASSNFDVGNLLGKVEYDSVSSGGADSDDVDHEDNVTPEEKESKIDFTLKL</sequence>
<feature type="compositionally biased region" description="Basic and acidic residues" evidence="7">
    <location>
        <begin position="1"/>
        <end position="14"/>
    </location>
</feature>
<protein>
    <recommendedName>
        <fullName evidence="8">C2H2-type domain-containing protein</fullName>
    </recommendedName>
</protein>
<dbReference type="InterPro" id="IPR013087">
    <property type="entry name" value="Znf_C2H2_type"/>
</dbReference>
<accession>A0A2Z6NKR2</accession>
<dbReference type="Proteomes" id="UP000242715">
    <property type="component" value="Unassembled WGS sequence"/>
</dbReference>
<dbReference type="GO" id="GO:0008270">
    <property type="term" value="F:zinc ion binding"/>
    <property type="evidence" value="ECO:0007669"/>
    <property type="project" value="UniProtKB-KW"/>
</dbReference>
<dbReference type="OrthoDB" id="1420389at2759"/>
<evidence type="ECO:0000256" key="3">
    <source>
        <dbReference type="ARBA" id="ARBA00022771"/>
    </source>
</evidence>
<dbReference type="AlphaFoldDB" id="A0A2Z6NKR2"/>
<keyword evidence="5" id="KW-0539">Nucleus</keyword>
<dbReference type="SUPFAM" id="SSF57667">
    <property type="entry name" value="beta-beta-alpha zinc fingers"/>
    <property type="match status" value="1"/>
</dbReference>
<dbReference type="GO" id="GO:0009788">
    <property type="term" value="P:negative regulation of abscisic acid-activated signaling pathway"/>
    <property type="evidence" value="ECO:0007669"/>
    <property type="project" value="InterPro"/>
</dbReference>